<dbReference type="InterPro" id="IPR036815">
    <property type="entry name" value="14-3-3_dom_sf"/>
</dbReference>
<dbReference type="InterPro" id="IPR009072">
    <property type="entry name" value="Histone-fold"/>
</dbReference>
<organism evidence="4 5">
    <name type="scientific">Bison bison bison</name>
    <name type="common">North American plains bison</name>
    <dbReference type="NCBI Taxonomy" id="43346"/>
    <lineage>
        <taxon>Eukaryota</taxon>
        <taxon>Metazoa</taxon>
        <taxon>Chordata</taxon>
        <taxon>Craniata</taxon>
        <taxon>Vertebrata</taxon>
        <taxon>Euteleostomi</taxon>
        <taxon>Mammalia</taxon>
        <taxon>Eutheria</taxon>
        <taxon>Laurasiatheria</taxon>
        <taxon>Artiodactyla</taxon>
        <taxon>Ruminantia</taxon>
        <taxon>Pecora</taxon>
        <taxon>Bovidae</taxon>
        <taxon>Bovinae</taxon>
        <taxon>Bison</taxon>
    </lineage>
</organism>
<dbReference type="SUPFAM" id="SSF47113">
    <property type="entry name" value="Histone-fold"/>
    <property type="match status" value="1"/>
</dbReference>
<name>A0A6P3HV99_BISBB</name>
<keyword evidence="4" id="KW-1185">Reference proteome</keyword>
<proteinExistence type="inferred from homology"/>
<dbReference type="InterPro" id="IPR023410">
    <property type="entry name" value="14-3-3_domain"/>
</dbReference>
<dbReference type="RefSeq" id="XP_010846496.1">
    <property type="nucleotide sequence ID" value="XM_010848194.1"/>
</dbReference>
<gene>
    <name evidence="5" type="primary">LOC104994563</name>
</gene>
<evidence type="ECO:0000313" key="4">
    <source>
        <dbReference type="Proteomes" id="UP000515208"/>
    </source>
</evidence>
<dbReference type="Pfam" id="PF00244">
    <property type="entry name" value="14-3-3"/>
    <property type="match status" value="1"/>
</dbReference>
<dbReference type="SMART" id="SM00101">
    <property type="entry name" value="14_3_3"/>
    <property type="match status" value="1"/>
</dbReference>
<dbReference type="AlphaFoldDB" id="A0A6P3HV99"/>
<dbReference type="PANTHER" id="PTHR18860">
    <property type="entry name" value="14-3-3 PROTEIN"/>
    <property type="match status" value="1"/>
</dbReference>
<dbReference type="GeneID" id="104994563"/>
<dbReference type="SUPFAM" id="SSF48445">
    <property type="entry name" value="14-3-3 protein"/>
    <property type="match status" value="1"/>
</dbReference>
<protein>
    <submittedName>
        <fullName evidence="5">14-3-3 protein 3-like</fullName>
    </submittedName>
</protein>
<dbReference type="Proteomes" id="UP000515208">
    <property type="component" value="Unplaced"/>
</dbReference>
<feature type="region of interest" description="Disordered" evidence="2">
    <location>
        <begin position="225"/>
        <end position="247"/>
    </location>
</feature>
<dbReference type="KEGG" id="bbis:104994563"/>
<feature type="domain" description="14-3-3" evidence="3">
    <location>
        <begin position="29"/>
        <end position="237"/>
    </location>
</feature>
<dbReference type="Gene3D" id="1.10.20.10">
    <property type="entry name" value="Histone, subunit A"/>
    <property type="match status" value="1"/>
</dbReference>
<reference evidence="5" key="1">
    <citation type="submission" date="2025-08" db="UniProtKB">
        <authorList>
            <consortium name="RefSeq"/>
        </authorList>
    </citation>
    <scope>IDENTIFICATION</scope>
    <source>
        <tissue evidence="5">Blood</tissue>
    </source>
</reference>
<evidence type="ECO:0000259" key="3">
    <source>
        <dbReference type="SMART" id="SM00101"/>
    </source>
</evidence>
<comment type="similarity">
    <text evidence="1">Belongs to the 14-3-3 family.</text>
</comment>
<dbReference type="GO" id="GO:0046982">
    <property type="term" value="F:protein heterodimerization activity"/>
    <property type="evidence" value="ECO:0007669"/>
    <property type="project" value="InterPro"/>
</dbReference>
<accession>A0A6P3HV99</accession>
<evidence type="ECO:0000256" key="2">
    <source>
        <dbReference type="SAM" id="MobiDB-lite"/>
    </source>
</evidence>
<feature type="region of interest" description="Disordered" evidence="2">
    <location>
        <begin position="52"/>
        <end position="80"/>
    </location>
</feature>
<dbReference type="Gene3D" id="1.20.190.20">
    <property type="entry name" value="14-3-3 domain"/>
    <property type="match status" value="1"/>
</dbReference>
<dbReference type="InterPro" id="IPR000308">
    <property type="entry name" value="14-3-3"/>
</dbReference>
<sequence length="247" mass="27717">MGKYQDNHSHGYLQDFVIVNSCNTLGNLDDNYPALVFTQLNQKYLDMPELAKSAPAPKKGSKKAVTKAQKKDGKKHKHSHKESYSVYVYKTCESLGVSRNSASSHTRDNPILYNPMVYMSSGTHSEKHRHRDSLAQSVISDIPCLGHPLDIPTVTFISSCCKYDIMWDGSRIWSVLVADSICDPSSERHSFDDAIAEVDTLSEESYKDSTLTMQLLCDNLTLRTSDMQGDGEEQNKEALQDVEDENQ</sequence>
<evidence type="ECO:0000313" key="5">
    <source>
        <dbReference type="RefSeq" id="XP_010846496.1"/>
    </source>
</evidence>
<evidence type="ECO:0000256" key="1">
    <source>
        <dbReference type="ARBA" id="ARBA00006141"/>
    </source>
</evidence>